<comment type="subcellular location">
    <subcellularLocation>
        <location evidence="1">Cytoplasm</location>
        <location evidence="1">Cytoskeleton</location>
    </subcellularLocation>
</comment>
<accession>A0A3Q4N7N1</accession>
<dbReference type="InterPro" id="IPR001611">
    <property type="entry name" value="Leu-rich_rpt"/>
</dbReference>
<dbReference type="OMA" id="PVCHVAR"/>
<proteinExistence type="predicted"/>
<dbReference type="SUPFAM" id="SSF52047">
    <property type="entry name" value="RNI-like"/>
    <property type="match status" value="1"/>
</dbReference>
<sequence>MVNALPESKSKSTQACYSFFYCRNMRRIIAEDLDWSLATVSSLSNLCLQCIVNNFEERPIYEDLTSSEKDFIQNRVSLSLPLHFAANVFPDGVYWKRCCEQKWKVCDVSNYGESWKRMFFERQLENIVELFVPGITEPKTVLDMVTLCKDHIKKLNIAQLLPPVKEPQTEDEEQASELTLANEDDKSGMDHFDFRILLGKLTNLEELHLVYKVKSCGMNFEWSMFEMTNRDCESLAKALKSCKKLKLFRLHLSHLEDKKCRLLVKYLLDHTSLRTLDFSHNVIGDSGARAIGKLLTKSKLEILNLYDNNIGGPGAKAIAQALSKNTTLVSLNLCLNRLKDEGGQAICKALLNNKTLLHLQLGANGVTWLTALSLSSMLAQNNTLKSINLSCNTLGEVGGNALEEAMSRNTSVTECSIHLTDIEERRVSVINQMVWNNQFRKQETNPREKNTENAN</sequence>
<dbReference type="GO" id="GO:0005856">
    <property type="term" value="C:cytoskeleton"/>
    <property type="evidence" value="ECO:0007669"/>
    <property type="project" value="UniProtKB-SubCell"/>
</dbReference>
<dbReference type="GeneTree" id="ENSGT00940000159341"/>
<keyword evidence="3" id="KW-0206">Cytoskeleton</keyword>
<dbReference type="InterPro" id="IPR032675">
    <property type="entry name" value="LRR_dom_sf"/>
</dbReference>
<organism evidence="4 5">
    <name type="scientific">Neolamprologus brichardi</name>
    <name type="common">Fairy cichlid</name>
    <name type="synonym">Lamprologus brichardi</name>
    <dbReference type="NCBI Taxonomy" id="32507"/>
    <lineage>
        <taxon>Eukaryota</taxon>
        <taxon>Metazoa</taxon>
        <taxon>Chordata</taxon>
        <taxon>Craniata</taxon>
        <taxon>Vertebrata</taxon>
        <taxon>Euteleostomi</taxon>
        <taxon>Actinopterygii</taxon>
        <taxon>Neopterygii</taxon>
        <taxon>Teleostei</taxon>
        <taxon>Neoteleostei</taxon>
        <taxon>Acanthomorphata</taxon>
        <taxon>Ovalentaria</taxon>
        <taxon>Cichlomorphae</taxon>
        <taxon>Cichliformes</taxon>
        <taxon>Cichlidae</taxon>
        <taxon>African cichlids</taxon>
        <taxon>Pseudocrenilabrinae</taxon>
        <taxon>Lamprologini</taxon>
        <taxon>Neolamprologus</taxon>
    </lineage>
</organism>
<evidence type="ECO:0000313" key="5">
    <source>
        <dbReference type="Proteomes" id="UP000261580"/>
    </source>
</evidence>
<dbReference type="Ensembl" id="ENSNBRT00000029754.1">
    <property type="protein sequence ID" value="ENSNBRP00000028999.1"/>
    <property type="gene ID" value="ENSNBRG00000022091.1"/>
</dbReference>
<dbReference type="GO" id="GO:0007018">
    <property type="term" value="P:microtubule-based movement"/>
    <property type="evidence" value="ECO:0007669"/>
    <property type="project" value="TreeGrafter"/>
</dbReference>
<dbReference type="AlphaFoldDB" id="A0A3Q4N7N1"/>
<reference evidence="4" key="1">
    <citation type="submission" date="2025-08" db="UniProtKB">
        <authorList>
            <consortium name="Ensembl"/>
        </authorList>
    </citation>
    <scope>IDENTIFICATION</scope>
</reference>
<dbReference type="PANTHER" id="PTHR24107">
    <property type="entry name" value="YNEIN REGULATORY COMPLEX SUBUNIT 5"/>
    <property type="match status" value="1"/>
</dbReference>
<evidence type="ECO:0000256" key="2">
    <source>
        <dbReference type="ARBA" id="ARBA00022490"/>
    </source>
</evidence>
<dbReference type="Pfam" id="PF13516">
    <property type="entry name" value="LRR_6"/>
    <property type="match status" value="4"/>
</dbReference>
<keyword evidence="5" id="KW-1185">Reference proteome</keyword>
<dbReference type="Bgee" id="ENSNBRG00000022091">
    <property type="expression patterns" value="Expressed in testis"/>
</dbReference>
<protein>
    <submittedName>
        <fullName evidence="4">T-complex-associated-testis-expressed 1</fullName>
    </submittedName>
</protein>
<dbReference type="PANTHER" id="PTHR24107:SF27">
    <property type="entry name" value="DYNEIN REGULATORY COMPLEX SUBUNIT 5"/>
    <property type="match status" value="1"/>
</dbReference>
<evidence type="ECO:0000256" key="3">
    <source>
        <dbReference type="ARBA" id="ARBA00023212"/>
    </source>
</evidence>
<dbReference type="Gene3D" id="3.80.10.10">
    <property type="entry name" value="Ribonuclease Inhibitor"/>
    <property type="match status" value="3"/>
</dbReference>
<dbReference type="InterPro" id="IPR052410">
    <property type="entry name" value="DRC5"/>
</dbReference>
<reference evidence="4" key="2">
    <citation type="submission" date="2025-09" db="UniProtKB">
        <authorList>
            <consortium name="Ensembl"/>
        </authorList>
    </citation>
    <scope>IDENTIFICATION</scope>
</reference>
<name>A0A3Q4N7N1_NEOBR</name>
<dbReference type="Proteomes" id="UP000261580">
    <property type="component" value="Unassembled WGS sequence"/>
</dbReference>
<keyword evidence="2" id="KW-0963">Cytoplasm</keyword>
<dbReference type="SMART" id="SM00368">
    <property type="entry name" value="LRR_RI"/>
    <property type="match status" value="5"/>
</dbReference>
<evidence type="ECO:0000313" key="4">
    <source>
        <dbReference type="Ensembl" id="ENSNBRP00000028999.1"/>
    </source>
</evidence>
<evidence type="ECO:0000256" key="1">
    <source>
        <dbReference type="ARBA" id="ARBA00004245"/>
    </source>
</evidence>